<accession>A0A016U1M4</accession>
<dbReference type="Proteomes" id="UP000024635">
    <property type="component" value="Unassembled WGS sequence"/>
</dbReference>
<dbReference type="AlphaFoldDB" id="A0A016U1M4"/>
<reference evidence="2" key="1">
    <citation type="journal article" date="2015" name="Nat. Genet.">
        <title>The genome and transcriptome of the zoonotic hookworm Ancylostoma ceylanicum identify infection-specific gene families.</title>
        <authorList>
            <person name="Schwarz E.M."/>
            <person name="Hu Y."/>
            <person name="Antoshechkin I."/>
            <person name="Miller M.M."/>
            <person name="Sternberg P.W."/>
            <person name="Aroian R.V."/>
        </authorList>
    </citation>
    <scope>NUCLEOTIDE SEQUENCE</scope>
    <source>
        <strain evidence="2">HY135</strain>
    </source>
</reference>
<gene>
    <name evidence="1" type="primary">Acey_s0063.g3419</name>
    <name evidence="1" type="ORF">Y032_0063g3419</name>
</gene>
<proteinExistence type="predicted"/>
<name>A0A016U1M4_9BILA</name>
<comment type="caution">
    <text evidence="1">The sequence shown here is derived from an EMBL/GenBank/DDBJ whole genome shotgun (WGS) entry which is preliminary data.</text>
</comment>
<sequence length="66" mass="7536">MHIIIGMSRWSVGPISAHEMFLSHINYVSLKSSLAWTTIISMCMILGMKFRLQVISHAYINTQQLV</sequence>
<keyword evidence="2" id="KW-1185">Reference proteome</keyword>
<evidence type="ECO:0000313" key="2">
    <source>
        <dbReference type="Proteomes" id="UP000024635"/>
    </source>
</evidence>
<protein>
    <submittedName>
        <fullName evidence="1">Uncharacterized protein</fullName>
    </submittedName>
</protein>
<organism evidence="1 2">
    <name type="scientific">Ancylostoma ceylanicum</name>
    <dbReference type="NCBI Taxonomy" id="53326"/>
    <lineage>
        <taxon>Eukaryota</taxon>
        <taxon>Metazoa</taxon>
        <taxon>Ecdysozoa</taxon>
        <taxon>Nematoda</taxon>
        <taxon>Chromadorea</taxon>
        <taxon>Rhabditida</taxon>
        <taxon>Rhabditina</taxon>
        <taxon>Rhabditomorpha</taxon>
        <taxon>Strongyloidea</taxon>
        <taxon>Ancylostomatidae</taxon>
        <taxon>Ancylostomatinae</taxon>
        <taxon>Ancylostoma</taxon>
    </lineage>
</organism>
<dbReference type="EMBL" id="JARK01001399">
    <property type="protein sequence ID" value="EYC08896.1"/>
    <property type="molecule type" value="Genomic_DNA"/>
</dbReference>
<evidence type="ECO:0000313" key="1">
    <source>
        <dbReference type="EMBL" id="EYC08896.1"/>
    </source>
</evidence>